<name>A0A0F9SH44_9ZZZZ</name>
<dbReference type="InterPro" id="IPR006638">
    <property type="entry name" value="Elp3/MiaA/NifB-like_rSAM"/>
</dbReference>
<feature type="domain" description="Radical SAM core" evidence="1">
    <location>
        <begin position="228"/>
        <end position="455"/>
    </location>
</feature>
<dbReference type="InterPro" id="IPR007197">
    <property type="entry name" value="rSAM"/>
</dbReference>
<dbReference type="CDD" id="cd01335">
    <property type="entry name" value="Radical_SAM"/>
    <property type="match status" value="1"/>
</dbReference>
<reference evidence="2" key="1">
    <citation type="journal article" date="2015" name="Nature">
        <title>Complex archaea that bridge the gap between prokaryotes and eukaryotes.</title>
        <authorList>
            <person name="Spang A."/>
            <person name="Saw J.H."/>
            <person name="Jorgensen S.L."/>
            <person name="Zaremba-Niedzwiedzka K."/>
            <person name="Martijn J."/>
            <person name="Lind A.E."/>
            <person name="van Eijk R."/>
            <person name="Schleper C."/>
            <person name="Guy L."/>
            <person name="Ettema T.J."/>
        </authorList>
    </citation>
    <scope>NUCLEOTIDE SEQUENCE</scope>
</reference>
<organism evidence="2">
    <name type="scientific">marine sediment metagenome</name>
    <dbReference type="NCBI Taxonomy" id="412755"/>
    <lineage>
        <taxon>unclassified sequences</taxon>
        <taxon>metagenomes</taxon>
        <taxon>ecological metagenomes</taxon>
    </lineage>
</organism>
<dbReference type="Pfam" id="PF19864">
    <property type="entry name" value="Radical_SAM_N2"/>
    <property type="match status" value="1"/>
</dbReference>
<dbReference type="EMBL" id="LAZR01002541">
    <property type="protein sequence ID" value="KKN28698.1"/>
    <property type="molecule type" value="Genomic_DNA"/>
</dbReference>
<comment type="caution">
    <text evidence="2">The sequence shown here is derived from an EMBL/GenBank/DDBJ whole genome shotgun (WGS) entry which is preliminary data.</text>
</comment>
<dbReference type="SMART" id="SM00729">
    <property type="entry name" value="Elp3"/>
    <property type="match status" value="1"/>
</dbReference>
<dbReference type="SFLD" id="SFLDG01082">
    <property type="entry name" value="B12-binding_domain_containing"/>
    <property type="match status" value="1"/>
</dbReference>
<protein>
    <recommendedName>
        <fullName evidence="1">Radical SAM core domain-containing protein</fullName>
    </recommendedName>
</protein>
<gene>
    <name evidence="2" type="ORF">LCGC14_0851560</name>
</gene>
<dbReference type="GO" id="GO:0051536">
    <property type="term" value="F:iron-sulfur cluster binding"/>
    <property type="evidence" value="ECO:0007669"/>
    <property type="project" value="InterPro"/>
</dbReference>
<evidence type="ECO:0000313" key="2">
    <source>
        <dbReference type="EMBL" id="KKN28698.1"/>
    </source>
</evidence>
<dbReference type="InterPro" id="IPR045784">
    <property type="entry name" value="Radical_SAM_N2"/>
</dbReference>
<evidence type="ECO:0000259" key="1">
    <source>
        <dbReference type="PROSITE" id="PS51918"/>
    </source>
</evidence>
<dbReference type="SUPFAM" id="SSF102114">
    <property type="entry name" value="Radical SAM enzymes"/>
    <property type="match status" value="1"/>
</dbReference>
<dbReference type="GO" id="GO:0003824">
    <property type="term" value="F:catalytic activity"/>
    <property type="evidence" value="ECO:0007669"/>
    <property type="project" value="InterPro"/>
</dbReference>
<dbReference type="InterPro" id="IPR023404">
    <property type="entry name" value="rSAM_horseshoe"/>
</dbReference>
<sequence length="528" mass="61167">MINENIKGKDWRKVDFSIALIYPNVYKIGMSSYSIRLLYSLINRYDNIECERLFLPDIKIKYPASKDFSSINSLRSIENKRLPFDFDILGFSLHFENDYRNILWILEKAKIPLSYQERFKSIIQGRSKYPLIIGGGPVVTSNPTPFQKIFDVFFIGDAEQNLDLFFKQYLRYKDNHISFEEFLYLSSQIKGLFVPSLNNNIQRSILNNLDNSPIPISQLISKPTGESTIFESNFFVEINRGCPFSCKFCLSSFHNSPFRNRSYENIKSVIDEGIIYSKFEVISLIGSCVSIHPKFKQVCEDIISKNKRLTIPSVRIEHLTSDVIDVLEMGDIKTITIAPETGSENLRYAIGKRISNEKILNVLSQIRDSKIRNIKFYFLIGLPNENEKDIDEIINLLKKIDNLGFESQSLRVNINPFIPKLNTPYEKEIDAYLKENLYNLISKYKKIEKELIKIRSIKLKVQNFKAIVKNARLQTMISIGDNEVSELLLNYYQNGANFGALKKAENDLGFSFDNYLLKLKGCYSPWKI</sequence>
<accession>A0A0F9SH44</accession>
<dbReference type="AlphaFoldDB" id="A0A0F9SH44"/>
<dbReference type="SFLD" id="SFLDS00029">
    <property type="entry name" value="Radical_SAM"/>
    <property type="match status" value="1"/>
</dbReference>
<dbReference type="InterPro" id="IPR058240">
    <property type="entry name" value="rSAM_sf"/>
</dbReference>
<proteinExistence type="predicted"/>
<dbReference type="Gene3D" id="3.80.30.20">
    <property type="entry name" value="tm_1862 like domain"/>
    <property type="match status" value="1"/>
</dbReference>
<dbReference type="PANTHER" id="PTHR42731:SF5">
    <property type="entry name" value="RADICAL SAM DOMAIN PROTEIN"/>
    <property type="match status" value="1"/>
</dbReference>
<dbReference type="PANTHER" id="PTHR42731">
    <property type="entry name" value="SLL1084 PROTEIN"/>
    <property type="match status" value="1"/>
</dbReference>
<dbReference type="PROSITE" id="PS51918">
    <property type="entry name" value="RADICAL_SAM"/>
    <property type="match status" value="1"/>
</dbReference>
<dbReference type="Pfam" id="PF04055">
    <property type="entry name" value="Radical_SAM"/>
    <property type="match status" value="1"/>
</dbReference>